<dbReference type="PATRIC" id="fig|39777.7.peg.1243"/>
<evidence type="ECO:0000313" key="3">
    <source>
        <dbReference type="Proteomes" id="UP000070226"/>
    </source>
</evidence>
<organism evidence="2">
    <name type="scientific">Veillonella atypica</name>
    <dbReference type="NCBI Taxonomy" id="39777"/>
    <lineage>
        <taxon>Bacteria</taxon>
        <taxon>Bacillati</taxon>
        <taxon>Bacillota</taxon>
        <taxon>Negativicutes</taxon>
        <taxon>Veillonellales</taxon>
        <taxon>Veillonellaceae</taxon>
        <taxon>Veillonella</taxon>
    </lineage>
</organism>
<evidence type="ECO:0000313" key="2">
    <source>
        <dbReference type="EMBL" id="KXA63638.1"/>
    </source>
</evidence>
<dbReference type="EMBL" id="LRQT01000055">
    <property type="protein sequence ID" value="KXA63638.1"/>
    <property type="molecule type" value="Genomic_DNA"/>
</dbReference>
<keyword evidence="1" id="KW-1133">Transmembrane helix</keyword>
<keyword evidence="1" id="KW-0812">Transmembrane</keyword>
<evidence type="ECO:0000256" key="1">
    <source>
        <dbReference type="SAM" id="Phobius"/>
    </source>
</evidence>
<proteinExistence type="predicted"/>
<dbReference type="RefSeq" id="WP_060807686.1">
    <property type="nucleotide sequence ID" value="NZ_DBFVQV010000039.1"/>
</dbReference>
<feature type="transmembrane region" description="Helical" evidence="1">
    <location>
        <begin position="29"/>
        <end position="51"/>
    </location>
</feature>
<comment type="caution">
    <text evidence="2">The sequence shown here is derived from an EMBL/GenBank/DDBJ whole genome shotgun (WGS) entry which is preliminary data.</text>
</comment>
<feature type="transmembrane region" description="Helical" evidence="1">
    <location>
        <begin position="201"/>
        <end position="221"/>
    </location>
</feature>
<sequence>MIEFFDRLVGPIDTDGVRIYRQRTSITQLVVMMVLAVICYQFTAIGDSVYAEAMKNFIMNPTTFMKIEQLPMVNIIEINGLLQKLSTTTPLWDVSRWLLLIVKALVMAILISGYALWRARHCYTMTILTGVFHCIAYAQVVIGIYMLSIGVLFAFAKAPVVLVLLLGVFLTIICLLLTMSLITVVGRIVGASVSGNAFEGLLVICGAYIIWVGIKFLGILLF</sequence>
<dbReference type="Proteomes" id="UP000070226">
    <property type="component" value="Unassembled WGS sequence"/>
</dbReference>
<name>A0A133S3Y3_9FIRM</name>
<keyword evidence="1" id="KW-0472">Membrane</keyword>
<reference evidence="2 3" key="1">
    <citation type="submission" date="2016-01" db="EMBL/GenBank/DDBJ databases">
        <authorList>
            <person name="Oliw E.H."/>
        </authorList>
    </citation>
    <scope>NUCLEOTIDE SEQUENCE [LARGE SCALE GENOMIC DNA]</scope>
    <source>
        <strain evidence="2 3">CMW7756B</strain>
    </source>
</reference>
<feature type="transmembrane region" description="Helical" evidence="1">
    <location>
        <begin position="97"/>
        <end position="117"/>
    </location>
</feature>
<evidence type="ECO:0008006" key="4">
    <source>
        <dbReference type="Google" id="ProtNLM"/>
    </source>
</evidence>
<feature type="transmembrane region" description="Helical" evidence="1">
    <location>
        <begin position="161"/>
        <end position="189"/>
    </location>
</feature>
<dbReference type="AlphaFoldDB" id="A0A133S3Y3"/>
<accession>A0A133S3Y3</accession>
<feature type="transmembrane region" description="Helical" evidence="1">
    <location>
        <begin position="129"/>
        <end position="155"/>
    </location>
</feature>
<gene>
    <name evidence="2" type="ORF">HMPREF3233_01277</name>
</gene>
<protein>
    <recommendedName>
        <fullName evidence="4">Yip1 domain-containing protein</fullName>
    </recommendedName>
</protein>